<dbReference type="AlphaFoldDB" id="A0A1B4G3V9"/>
<accession>A0A1B4G3V9</accession>
<evidence type="ECO:0000313" key="2">
    <source>
        <dbReference type="Proteomes" id="UP000067711"/>
    </source>
</evidence>
<evidence type="ECO:0000313" key="1">
    <source>
        <dbReference type="EMBL" id="AOJ10584.1"/>
    </source>
</evidence>
<gene>
    <name evidence="1" type="ORF">WS71_25745</name>
</gene>
<dbReference type="EMBL" id="CP013389">
    <property type="protein sequence ID" value="AOJ10584.1"/>
    <property type="molecule type" value="Genomic_DNA"/>
</dbReference>
<proteinExistence type="predicted"/>
<reference evidence="1 2" key="1">
    <citation type="submission" date="2015-12" db="EMBL/GenBank/DDBJ databases">
        <title>Diversity of Burkholderia near neighbor genomes.</title>
        <authorList>
            <person name="Sahl J."/>
            <person name="Wagner D."/>
            <person name="Keim P."/>
        </authorList>
    </citation>
    <scope>NUCLEOTIDE SEQUENCE [LARGE SCALE GENOMIC DNA]</scope>
    <source>
        <strain evidence="1 2">BDU8</strain>
    </source>
</reference>
<sequence>MALLAFAFAKMYQHGYDVAKTKGDQALAEYKAQQAHDNATAVSKAFGKYADDVLRGQRAEVQFLADQGAATTQIGTLKEHIDAVAQAHISLPSRTAADPSVVTVDRCVFTRGFVRLWNAAAGIANNSDGALQDRTDFSGVAGFTGPDATADSGVSQQDVLDWFADYAARSRNIESKLKGVKASLPEQEDKQ</sequence>
<name>A0A1B4G3V9_9BURK</name>
<organism evidence="1 2">
    <name type="scientific">Burkholderia mayonis</name>
    <dbReference type="NCBI Taxonomy" id="1385591"/>
    <lineage>
        <taxon>Bacteria</taxon>
        <taxon>Pseudomonadati</taxon>
        <taxon>Pseudomonadota</taxon>
        <taxon>Betaproteobacteria</taxon>
        <taxon>Burkholderiales</taxon>
        <taxon>Burkholderiaceae</taxon>
        <taxon>Burkholderia</taxon>
        <taxon>pseudomallei group</taxon>
    </lineage>
</organism>
<protein>
    <submittedName>
        <fullName evidence="1">Uncharacterized protein</fullName>
    </submittedName>
</protein>
<dbReference type="Proteomes" id="UP000067711">
    <property type="component" value="Chromosome 1"/>
</dbReference>